<dbReference type="GO" id="GO:1904680">
    <property type="term" value="F:peptide transmembrane transporter activity"/>
    <property type="evidence" value="ECO:0007669"/>
    <property type="project" value="TreeGrafter"/>
</dbReference>
<name>A0A0S7BLA4_9CHLR</name>
<proteinExistence type="inferred from homology"/>
<keyword evidence="4 5" id="KW-0732">Signal</keyword>
<reference evidence="7" key="1">
    <citation type="submission" date="2015-07" db="EMBL/GenBank/DDBJ databases">
        <title>Draft Genome Sequences of Anaerolinea thermolimosa IMO-1, Bellilinea caldifistulae GOMI-1, Leptolinea tardivitalis YMTK-2, Levilinea saccharolytica KIBI-1,Longilinea arvoryzae KOME-1, Previously Described as Members of the Anaerolineaceae (Chloroflexi).</title>
        <authorList>
            <person name="Sekiguchi Y."/>
            <person name="Ohashi A."/>
            <person name="Matsuura N."/>
            <person name="Tourlousse M.D."/>
        </authorList>
    </citation>
    <scope>NUCLEOTIDE SEQUENCE [LARGE SCALE GENOMIC DNA]</scope>
    <source>
        <strain evidence="7">KOME-1</strain>
    </source>
</reference>
<dbReference type="RefSeq" id="WP_075074623.1">
    <property type="nucleotide sequence ID" value="NZ_DF967972.1"/>
</dbReference>
<dbReference type="PANTHER" id="PTHR30290">
    <property type="entry name" value="PERIPLASMIC BINDING COMPONENT OF ABC TRANSPORTER"/>
    <property type="match status" value="1"/>
</dbReference>
<dbReference type="Proteomes" id="UP000055060">
    <property type="component" value="Unassembled WGS sequence"/>
</dbReference>
<comment type="subcellular location">
    <subcellularLocation>
        <location evidence="1">Cell envelope</location>
    </subcellularLocation>
</comment>
<dbReference type="PANTHER" id="PTHR30290:SF10">
    <property type="entry name" value="PERIPLASMIC OLIGOPEPTIDE-BINDING PROTEIN-RELATED"/>
    <property type="match status" value="1"/>
</dbReference>
<dbReference type="Gene3D" id="3.40.190.10">
    <property type="entry name" value="Periplasmic binding protein-like II"/>
    <property type="match status" value="2"/>
</dbReference>
<feature type="domain" description="Solute-binding protein family 5" evidence="6">
    <location>
        <begin position="44"/>
        <end position="352"/>
    </location>
</feature>
<evidence type="ECO:0000256" key="3">
    <source>
        <dbReference type="ARBA" id="ARBA00022448"/>
    </source>
</evidence>
<dbReference type="AlphaFoldDB" id="A0A0S7BLA4"/>
<evidence type="ECO:0000256" key="1">
    <source>
        <dbReference type="ARBA" id="ARBA00004196"/>
    </source>
</evidence>
<organism evidence="7">
    <name type="scientific">Longilinea arvoryzae</name>
    <dbReference type="NCBI Taxonomy" id="360412"/>
    <lineage>
        <taxon>Bacteria</taxon>
        <taxon>Bacillati</taxon>
        <taxon>Chloroflexota</taxon>
        <taxon>Anaerolineae</taxon>
        <taxon>Anaerolineales</taxon>
        <taxon>Anaerolineaceae</taxon>
        <taxon>Longilinea</taxon>
    </lineage>
</organism>
<evidence type="ECO:0000313" key="7">
    <source>
        <dbReference type="EMBL" id="GAP15443.1"/>
    </source>
</evidence>
<evidence type="ECO:0000256" key="2">
    <source>
        <dbReference type="ARBA" id="ARBA00005695"/>
    </source>
</evidence>
<dbReference type="GO" id="GO:0015833">
    <property type="term" value="P:peptide transport"/>
    <property type="evidence" value="ECO:0007669"/>
    <property type="project" value="TreeGrafter"/>
</dbReference>
<dbReference type="Pfam" id="PF00496">
    <property type="entry name" value="SBP_bac_5"/>
    <property type="match status" value="2"/>
</dbReference>
<dbReference type="SUPFAM" id="SSF53850">
    <property type="entry name" value="Periplasmic binding protein-like II"/>
    <property type="match status" value="2"/>
</dbReference>
<gene>
    <name evidence="7" type="ORF">LARV_03230</name>
</gene>
<evidence type="ECO:0000313" key="8">
    <source>
        <dbReference type="Proteomes" id="UP000055060"/>
    </source>
</evidence>
<keyword evidence="3" id="KW-0813">Transport</keyword>
<dbReference type="Gene3D" id="3.10.105.10">
    <property type="entry name" value="Dipeptide-binding Protein, Domain 3"/>
    <property type="match status" value="1"/>
</dbReference>
<dbReference type="InterPro" id="IPR039424">
    <property type="entry name" value="SBP_5"/>
</dbReference>
<protein>
    <submittedName>
        <fullName evidence="7">Bacterial extracellular solute-binding proteins, family 5 Middle</fullName>
    </submittedName>
</protein>
<feature type="signal peptide" evidence="5">
    <location>
        <begin position="1"/>
        <end position="31"/>
    </location>
</feature>
<dbReference type="Gene3D" id="3.90.76.10">
    <property type="entry name" value="Dipeptide-binding Protein, Domain 1"/>
    <property type="match status" value="1"/>
</dbReference>
<dbReference type="PROSITE" id="PS51257">
    <property type="entry name" value="PROKAR_LIPOPROTEIN"/>
    <property type="match status" value="1"/>
</dbReference>
<keyword evidence="8" id="KW-1185">Reference proteome</keyword>
<feature type="chain" id="PRO_5006633012" evidence="5">
    <location>
        <begin position="32"/>
        <end position="546"/>
    </location>
</feature>
<sequence>MKSRSLYALLVPFILSSLGLSSCQAVQSVQAQPNSGAFIAQSIVAPDCNNGNHIRAIHAVDRNTVTFELCAPDRTFPAKVGVPAFSIQDDVVLNQTQGDPEQISLIANGTGPFRITKTAEDSLFVGQWNNYWGIPVRLQLITFTWNSDAEIRRKNLSLRTADGISAVDPMDVGTILLDDFLKVEESPVINTVFLGMNNTLAPFDNLLFRQALATAIDRQKLADDLFGSSAQSADELVPVLFPTGHSNTSTGYVYNTEKAQETLSQSNFDLDQELVLSYDQTSSGLIPYPDKLAEELAQELKMIGVKVQLNPLPTQEFQQSLSEGKLGLYFMAFSPDYPDANSFFEPLFSQDNPMIGKTDPVVAGKIAAALATSDTTVIQENYDDINEWVKNQAPLIPLVYTNEAYAYRTAVDGILNGAFGESFAQMATTTKSLTFMQADKPGTLWPVDFSSEDTLRITRLVFDTLTSYDPAALLTQPSLADTWSSNADFTEWTFLLRYDVPFSDGKTLDANDVVATFAAQADRTSPNHRPDLNYDYYQRMFGNFMK</sequence>
<dbReference type="EMBL" id="DF967972">
    <property type="protein sequence ID" value="GAP15443.1"/>
    <property type="molecule type" value="Genomic_DNA"/>
</dbReference>
<dbReference type="STRING" id="360412.LARV_03230"/>
<evidence type="ECO:0000256" key="4">
    <source>
        <dbReference type="ARBA" id="ARBA00022729"/>
    </source>
</evidence>
<comment type="similarity">
    <text evidence="2">Belongs to the bacterial solute-binding protein 5 family.</text>
</comment>
<accession>A0A0S7BLA4</accession>
<dbReference type="InterPro" id="IPR000914">
    <property type="entry name" value="SBP_5_dom"/>
</dbReference>
<dbReference type="CDD" id="cd00995">
    <property type="entry name" value="PBP2_NikA_DppA_OppA_like"/>
    <property type="match status" value="1"/>
</dbReference>
<evidence type="ECO:0000256" key="5">
    <source>
        <dbReference type="SAM" id="SignalP"/>
    </source>
</evidence>
<evidence type="ECO:0000259" key="6">
    <source>
        <dbReference type="Pfam" id="PF00496"/>
    </source>
</evidence>
<feature type="domain" description="Solute-binding protein family 5" evidence="6">
    <location>
        <begin position="476"/>
        <end position="529"/>
    </location>
</feature>